<gene>
    <name evidence="5" type="ORF">A6R68_13524</name>
</gene>
<dbReference type="Proteomes" id="UP000092124">
    <property type="component" value="Unassembled WGS sequence"/>
</dbReference>
<dbReference type="STRING" id="56216.A0A1A6GZY4"/>
<evidence type="ECO:0000256" key="1">
    <source>
        <dbReference type="ARBA" id="ARBA00006426"/>
    </source>
</evidence>
<name>A0A1A6GZY4_NEOLE</name>
<organism evidence="5 6">
    <name type="scientific">Neotoma lepida</name>
    <name type="common">Desert woodrat</name>
    <dbReference type="NCBI Taxonomy" id="56216"/>
    <lineage>
        <taxon>Eukaryota</taxon>
        <taxon>Metazoa</taxon>
        <taxon>Chordata</taxon>
        <taxon>Craniata</taxon>
        <taxon>Vertebrata</taxon>
        <taxon>Euteleostomi</taxon>
        <taxon>Mammalia</taxon>
        <taxon>Eutheria</taxon>
        <taxon>Euarchontoglires</taxon>
        <taxon>Glires</taxon>
        <taxon>Rodentia</taxon>
        <taxon>Myomorpha</taxon>
        <taxon>Muroidea</taxon>
        <taxon>Cricetidae</taxon>
        <taxon>Neotominae</taxon>
        <taxon>Neotoma</taxon>
    </lineage>
</organism>
<protein>
    <recommendedName>
        <fullName evidence="4">Serpin domain-containing protein</fullName>
    </recommendedName>
</protein>
<dbReference type="InterPro" id="IPR042178">
    <property type="entry name" value="Serpin_sf_1"/>
</dbReference>
<dbReference type="SMART" id="SM00093">
    <property type="entry name" value="SERPIN"/>
    <property type="match status" value="1"/>
</dbReference>
<dbReference type="AlphaFoldDB" id="A0A1A6GZY4"/>
<dbReference type="GO" id="GO:0005615">
    <property type="term" value="C:extracellular space"/>
    <property type="evidence" value="ECO:0007669"/>
    <property type="project" value="InterPro"/>
</dbReference>
<dbReference type="Gene3D" id="2.30.39.10">
    <property type="entry name" value="Alpha-1-antitrypsin, domain 1"/>
    <property type="match status" value="1"/>
</dbReference>
<evidence type="ECO:0000259" key="4">
    <source>
        <dbReference type="SMART" id="SM00093"/>
    </source>
</evidence>
<comment type="similarity">
    <text evidence="1">Belongs to the serpin family. Ov-serpin subfamily.</text>
</comment>
<dbReference type="Pfam" id="PF00079">
    <property type="entry name" value="Serpin"/>
    <property type="match status" value="1"/>
</dbReference>
<dbReference type="PANTHER" id="PTHR11461">
    <property type="entry name" value="SERINE PROTEASE INHIBITOR, SERPIN"/>
    <property type="match status" value="1"/>
</dbReference>
<evidence type="ECO:0000313" key="6">
    <source>
        <dbReference type="Proteomes" id="UP000092124"/>
    </source>
</evidence>
<evidence type="ECO:0000313" key="5">
    <source>
        <dbReference type="EMBL" id="OBS71898.1"/>
    </source>
</evidence>
<dbReference type="FunFam" id="2.30.39.10:FF:000001">
    <property type="entry name" value="Serpin family B member 2"/>
    <property type="match status" value="1"/>
</dbReference>
<dbReference type="SUPFAM" id="SSF56574">
    <property type="entry name" value="Serpins"/>
    <property type="match status" value="1"/>
</dbReference>
<keyword evidence="2" id="KW-0646">Protease inhibitor</keyword>
<evidence type="ECO:0000256" key="3">
    <source>
        <dbReference type="ARBA" id="ARBA00022900"/>
    </source>
</evidence>
<dbReference type="Gene3D" id="3.30.497.10">
    <property type="entry name" value="Antithrombin, subunit I, domain 2"/>
    <property type="match status" value="3"/>
</dbReference>
<evidence type="ECO:0000256" key="2">
    <source>
        <dbReference type="ARBA" id="ARBA00022690"/>
    </source>
</evidence>
<keyword evidence="6" id="KW-1185">Reference proteome</keyword>
<dbReference type="PANTHER" id="PTHR11461:SF166">
    <property type="entry name" value="SERPIN B8"/>
    <property type="match status" value="1"/>
</dbReference>
<comment type="caution">
    <text evidence="5">The sequence shown here is derived from an EMBL/GenBank/DDBJ whole genome shotgun (WGS) entry which is preliminary data.</text>
</comment>
<dbReference type="GO" id="GO:0005737">
    <property type="term" value="C:cytoplasm"/>
    <property type="evidence" value="ECO:0007669"/>
    <property type="project" value="TreeGrafter"/>
</dbReference>
<accession>A0A1A6GZY4</accession>
<feature type="domain" description="Serpin" evidence="4">
    <location>
        <begin position="13"/>
        <end position="315"/>
    </location>
</feature>
<sequence>MDDLCEANGSFAISLLKVLGEEDKSRNLFFCPLSVSSALAMVYLGAKGNTAAQMSQTFKESCQKFYQAGLEELSFAKDTEKCRERINNWVMEKTEGKISEVLSPGTVCPLTKLVLVNAMYFKGKWKAQFDRKYTRGMPFKTNQEKKTVQMMFKHAKFKMGHVEEVNMQVLVLPYAEEELCMVVLLPDENTDLAMVEKALTYEKFRVWTNPENMTESKVQVFFPRLKLEESYDLESFLQSLGMTDAFEETKADFSGMTTKKNVPVSKVAHKCFVEVNEEGTEAAATTAVIRNARLIHNPAPEALSHATNISKLCPPPLPVLPGNAS</sequence>
<proteinExistence type="inferred from homology"/>
<dbReference type="EMBL" id="LZPO01055327">
    <property type="protein sequence ID" value="OBS71898.1"/>
    <property type="molecule type" value="Genomic_DNA"/>
</dbReference>
<dbReference type="OrthoDB" id="671595at2759"/>
<dbReference type="InterPro" id="IPR042185">
    <property type="entry name" value="Serpin_sf_2"/>
</dbReference>
<keyword evidence="3" id="KW-0722">Serine protease inhibitor</keyword>
<dbReference type="GO" id="GO:0004867">
    <property type="term" value="F:serine-type endopeptidase inhibitor activity"/>
    <property type="evidence" value="ECO:0007669"/>
    <property type="project" value="UniProtKB-KW"/>
</dbReference>
<dbReference type="InterPro" id="IPR023796">
    <property type="entry name" value="Serpin_dom"/>
</dbReference>
<dbReference type="InterPro" id="IPR000215">
    <property type="entry name" value="Serpin_fam"/>
</dbReference>
<dbReference type="InterPro" id="IPR036186">
    <property type="entry name" value="Serpin_sf"/>
</dbReference>
<reference evidence="5 6" key="1">
    <citation type="submission" date="2016-06" db="EMBL/GenBank/DDBJ databases">
        <title>The Draft Genome Sequence and Annotation of the Desert Woodrat Neotoma lepida.</title>
        <authorList>
            <person name="Campbell M."/>
            <person name="Oakeson K.F."/>
            <person name="Yandell M."/>
            <person name="Halpert J.R."/>
            <person name="Dearing D."/>
        </authorList>
    </citation>
    <scope>NUCLEOTIDE SEQUENCE [LARGE SCALE GENOMIC DNA]</scope>
    <source>
        <strain evidence="5">417</strain>
        <tissue evidence="5">Liver</tissue>
    </source>
</reference>